<keyword evidence="4" id="KW-1185">Reference proteome</keyword>
<feature type="transmembrane region" description="Helical" evidence="2">
    <location>
        <begin position="56"/>
        <end position="75"/>
    </location>
</feature>
<feature type="transmembrane region" description="Helical" evidence="2">
    <location>
        <begin position="126"/>
        <end position="143"/>
    </location>
</feature>
<evidence type="ECO:0000256" key="1">
    <source>
        <dbReference type="SAM" id="MobiDB-lite"/>
    </source>
</evidence>
<dbReference type="EMBL" id="FOND01000012">
    <property type="protein sequence ID" value="SFF37772.1"/>
    <property type="molecule type" value="Genomic_DNA"/>
</dbReference>
<keyword evidence="2" id="KW-0472">Membrane</keyword>
<dbReference type="AlphaFoldDB" id="A0A1I2I657"/>
<evidence type="ECO:0000313" key="3">
    <source>
        <dbReference type="EMBL" id="SFF37772.1"/>
    </source>
</evidence>
<evidence type="ECO:0000256" key="2">
    <source>
        <dbReference type="SAM" id="Phobius"/>
    </source>
</evidence>
<feature type="transmembrane region" description="Helical" evidence="2">
    <location>
        <begin position="95"/>
        <end position="114"/>
    </location>
</feature>
<reference evidence="4" key="1">
    <citation type="submission" date="2016-10" db="EMBL/GenBank/DDBJ databases">
        <authorList>
            <person name="Varghese N."/>
            <person name="Submissions S."/>
        </authorList>
    </citation>
    <scope>NUCLEOTIDE SEQUENCE [LARGE SCALE GENOMIC DNA]</scope>
    <source>
        <strain evidence="4">DSM 46838</strain>
    </source>
</reference>
<feature type="transmembrane region" description="Helical" evidence="2">
    <location>
        <begin position="26"/>
        <end position="49"/>
    </location>
</feature>
<keyword evidence="2" id="KW-0812">Transmembrane</keyword>
<evidence type="ECO:0000313" key="4">
    <source>
        <dbReference type="Proteomes" id="UP000198589"/>
    </source>
</evidence>
<organism evidence="3 4">
    <name type="scientific">Blastococcus tunisiensis</name>
    <dbReference type="NCBI Taxonomy" id="1798228"/>
    <lineage>
        <taxon>Bacteria</taxon>
        <taxon>Bacillati</taxon>
        <taxon>Actinomycetota</taxon>
        <taxon>Actinomycetes</taxon>
        <taxon>Geodermatophilales</taxon>
        <taxon>Geodermatophilaceae</taxon>
        <taxon>Blastococcus</taxon>
    </lineage>
</organism>
<dbReference type="Proteomes" id="UP000198589">
    <property type="component" value="Unassembled WGS sequence"/>
</dbReference>
<sequence length="325" mass="33214">MGWHTPAVTSPPPPQPERPTASVAPALGHVLLAGVLGVVVGLAGAPVLLASLFGGLVAVLCAALLVAGVATALAVGLDRTAGPGGTGRPGSLGRGLAVGGLGSAAAMGLAWWGLEADLGDSLPVPLWYTAAAAPFAVLAALQWSGVVRIVTAIALVSGAAAVVVPAGLRAADEHYTQRIVTEVGTIEKPWVTEVVGYRLGASQVTGSPLIWTRLEADDGRADSGLWLFRDRAVDPGLPDPCAAFSFWTPGGDQPLTACTPLGDGRWLRTSETWQELTRLAPEVRTGVSAAPTVPLPVLEAALAAARPMTDAEYDTWLEEGLTPGW</sequence>
<dbReference type="STRING" id="1798228.SAMN05216574_112122"/>
<name>A0A1I2I657_9ACTN</name>
<protein>
    <submittedName>
        <fullName evidence="3">Uncharacterized protein</fullName>
    </submittedName>
</protein>
<feature type="transmembrane region" description="Helical" evidence="2">
    <location>
        <begin position="149"/>
        <end position="168"/>
    </location>
</feature>
<keyword evidence="2" id="KW-1133">Transmembrane helix</keyword>
<accession>A0A1I2I657</accession>
<gene>
    <name evidence="3" type="ORF">SAMN05216574_112122</name>
</gene>
<proteinExistence type="predicted"/>
<feature type="region of interest" description="Disordered" evidence="1">
    <location>
        <begin position="1"/>
        <end position="21"/>
    </location>
</feature>